<comment type="similarity">
    <text evidence="2">Belongs to the YbaB/EbfC family.</text>
</comment>
<dbReference type="GO" id="GO:0043590">
    <property type="term" value="C:bacterial nucleoid"/>
    <property type="evidence" value="ECO:0007669"/>
    <property type="project" value="UniProtKB-UniRule"/>
</dbReference>
<evidence type="ECO:0000313" key="5">
    <source>
        <dbReference type="Proteomes" id="UP000198510"/>
    </source>
</evidence>
<dbReference type="InterPro" id="IPR036894">
    <property type="entry name" value="YbaB-like_sf"/>
</dbReference>
<evidence type="ECO:0000256" key="2">
    <source>
        <dbReference type="HAMAP-Rule" id="MF_00274"/>
    </source>
</evidence>
<reference evidence="4 5" key="1">
    <citation type="submission" date="2016-10" db="EMBL/GenBank/DDBJ databases">
        <authorList>
            <person name="de Groot N.N."/>
        </authorList>
    </citation>
    <scope>NUCLEOTIDE SEQUENCE [LARGE SCALE GENOMIC DNA]</scope>
    <source>
        <strain evidence="4 5">DSM 25186</strain>
    </source>
</reference>
<keyword evidence="2" id="KW-0963">Cytoplasm</keyword>
<dbReference type="InterPro" id="IPR004401">
    <property type="entry name" value="YbaB/EbfC"/>
</dbReference>
<dbReference type="STRING" id="1075417.SAMN05421823_108246"/>
<dbReference type="RefSeq" id="WP_089685255.1">
    <property type="nucleotide sequence ID" value="NZ_FNFO01000008.1"/>
</dbReference>
<dbReference type="Gene3D" id="3.30.1310.10">
    <property type="entry name" value="Nucleoid-associated protein YbaB-like domain"/>
    <property type="match status" value="1"/>
</dbReference>
<evidence type="ECO:0000256" key="1">
    <source>
        <dbReference type="ARBA" id="ARBA00023125"/>
    </source>
</evidence>
<evidence type="ECO:0000256" key="3">
    <source>
        <dbReference type="SAM" id="Coils"/>
    </source>
</evidence>
<keyword evidence="1 2" id="KW-0238">DNA-binding</keyword>
<dbReference type="AlphaFoldDB" id="A0A1G9ND69"/>
<protein>
    <recommendedName>
        <fullName evidence="2">Nucleoid-associated protein SAMN05421823_108246</fullName>
    </recommendedName>
</protein>
<dbReference type="OrthoDB" id="9808738at2"/>
<gene>
    <name evidence="4" type="ORF">SAMN05421823_108246</name>
</gene>
<feature type="coiled-coil region" evidence="3">
    <location>
        <begin position="4"/>
        <end position="31"/>
    </location>
</feature>
<dbReference type="GO" id="GO:0003677">
    <property type="term" value="F:DNA binding"/>
    <property type="evidence" value="ECO:0007669"/>
    <property type="project" value="UniProtKB-UniRule"/>
</dbReference>
<dbReference type="SUPFAM" id="SSF82607">
    <property type="entry name" value="YbaB-like"/>
    <property type="match status" value="1"/>
</dbReference>
<comment type="subunit">
    <text evidence="2">Homodimer.</text>
</comment>
<dbReference type="GO" id="GO:0005829">
    <property type="term" value="C:cytosol"/>
    <property type="evidence" value="ECO:0007669"/>
    <property type="project" value="TreeGrafter"/>
</dbReference>
<name>A0A1G9ND69_9BACT</name>
<accession>A0A1G9ND69</accession>
<dbReference type="NCBIfam" id="TIGR00103">
    <property type="entry name" value="DNA_YbaB_EbfC"/>
    <property type="match status" value="1"/>
</dbReference>
<dbReference type="PANTHER" id="PTHR33449:SF1">
    <property type="entry name" value="NUCLEOID-ASSOCIATED PROTEIN YBAB"/>
    <property type="match status" value="1"/>
</dbReference>
<dbReference type="Proteomes" id="UP000198510">
    <property type="component" value="Unassembled WGS sequence"/>
</dbReference>
<dbReference type="EMBL" id="FNFO01000008">
    <property type="protein sequence ID" value="SDL84067.1"/>
    <property type="molecule type" value="Genomic_DNA"/>
</dbReference>
<dbReference type="HAMAP" id="MF_00274">
    <property type="entry name" value="DNA_YbaB_EbfC"/>
    <property type="match status" value="1"/>
</dbReference>
<evidence type="ECO:0000313" key="4">
    <source>
        <dbReference type="EMBL" id="SDL84067.1"/>
    </source>
</evidence>
<dbReference type="PIRSF" id="PIRSF004555">
    <property type="entry name" value="UCP004555"/>
    <property type="match status" value="1"/>
</dbReference>
<organism evidence="4 5">
    <name type="scientific">Catalinimonas alkaloidigena</name>
    <dbReference type="NCBI Taxonomy" id="1075417"/>
    <lineage>
        <taxon>Bacteria</taxon>
        <taxon>Pseudomonadati</taxon>
        <taxon>Bacteroidota</taxon>
        <taxon>Cytophagia</taxon>
        <taxon>Cytophagales</taxon>
        <taxon>Catalimonadaceae</taxon>
        <taxon>Catalinimonas</taxon>
    </lineage>
</organism>
<comment type="function">
    <text evidence="2">Binds to DNA and alters its conformation. May be involved in regulation of gene expression, nucleoid organization and DNA protection.</text>
</comment>
<comment type="subcellular location">
    <subcellularLocation>
        <location evidence="2">Cytoplasm</location>
        <location evidence="2">Nucleoid</location>
    </subcellularLocation>
</comment>
<keyword evidence="3" id="KW-0175">Coiled coil</keyword>
<dbReference type="PANTHER" id="PTHR33449">
    <property type="entry name" value="NUCLEOID-ASSOCIATED PROTEIN YBAB"/>
    <property type="match status" value="1"/>
</dbReference>
<sequence length="111" mass="12223">MFDLNKMMGQFKEAQTKMQELQEEIAVMTTSAEAGAGMVKVTVNGRRQIVSLEIDPDLVKPDDREMLQDLVVAAVNKALADMETIAKDEMQKRASSMFNIPGLNLGGGFPF</sequence>
<proteinExistence type="inferred from homology"/>
<keyword evidence="5" id="KW-1185">Reference proteome</keyword>
<dbReference type="Pfam" id="PF02575">
    <property type="entry name" value="YbaB_DNA_bd"/>
    <property type="match status" value="1"/>
</dbReference>